<dbReference type="AlphaFoldDB" id="A0A927EZS3"/>
<feature type="domain" description="N-acetyltransferase" evidence="3">
    <location>
        <begin position="1"/>
        <end position="124"/>
    </location>
</feature>
<dbReference type="InterPro" id="IPR050832">
    <property type="entry name" value="Bact_Acetyltransf"/>
</dbReference>
<evidence type="ECO:0000256" key="1">
    <source>
        <dbReference type="ARBA" id="ARBA00022679"/>
    </source>
</evidence>
<reference evidence="4" key="1">
    <citation type="submission" date="2020-09" db="EMBL/GenBank/DDBJ databases">
        <title>Secondary metabolite and genome analysis of marine Streptomyces chumphonensis KK1-2T.</title>
        <authorList>
            <person name="Phongsopitanun W."/>
            <person name="Kanchanasin P."/>
            <person name="Pittayakhajonwut P."/>
            <person name="Suwanborirux K."/>
            <person name="Tanasupawat S."/>
        </authorList>
    </citation>
    <scope>NUCLEOTIDE SEQUENCE</scope>
    <source>
        <strain evidence="4">KK1-2</strain>
    </source>
</reference>
<sequence>MTTTLRPNGAETQAADGGRSRTYAVCVNGRPVGGVRLATAPPPLATGFVRELTVDPDQRRRGRATVAVLAAEEILRSWGCRRVRTEIPAGAEAARRLATALGYRESNRHLAKEVTAPPPVLPPGSADRRMGDEEFRAWQSAEKGRYARTWAQEGLDAAEAAAKADHDHAVYLPDGARTPGAVLRVLAHDGVDVGTLWLAPEGPTGAGAYLYTVRVEPGHRGKGHGRTLLRVAERECLAAGVPVLTLNVFTANTTALGLYTSLGYRATHHHYAKRLL</sequence>
<dbReference type="Proteomes" id="UP000632289">
    <property type="component" value="Unassembled WGS sequence"/>
</dbReference>
<gene>
    <name evidence="4" type="ORF">IF129_08705</name>
</gene>
<evidence type="ECO:0000259" key="3">
    <source>
        <dbReference type="PROSITE" id="PS51186"/>
    </source>
</evidence>
<keyword evidence="2" id="KW-0012">Acyltransferase</keyword>
<dbReference type="PANTHER" id="PTHR43877">
    <property type="entry name" value="AMINOALKYLPHOSPHONATE N-ACETYLTRANSFERASE-RELATED-RELATED"/>
    <property type="match status" value="1"/>
</dbReference>
<dbReference type="InterPro" id="IPR016181">
    <property type="entry name" value="Acyl_CoA_acyltransferase"/>
</dbReference>
<dbReference type="InterPro" id="IPR000182">
    <property type="entry name" value="GNAT_dom"/>
</dbReference>
<evidence type="ECO:0000313" key="4">
    <source>
        <dbReference type="EMBL" id="MBD3931639.1"/>
    </source>
</evidence>
<evidence type="ECO:0000313" key="5">
    <source>
        <dbReference type="Proteomes" id="UP000632289"/>
    </source>
</evidence>
<evidence type="ECO:0000256" key="2">
    <source>
        <dbReference type="ARBA" id="ARBA00023315"/>
    </source>
</evidence>
<feature type="domain" description="N-acetyltransferase" evidence="3">
    <location>
        <begin position="142"/>
        <end position="276"/>
    </location>
</feature>
<dbReference type="SUPFAM" id="SSF55729">
    <property type="entry name" value="Acyl-CoA N-acyltransferases (Nat)"/>
    <property type="match status" value="2"/>
</dbReference>
<comment type="caution">
    <text evidence="4">The sequence shown here is derived from an EMBL/GenBank/DDBJ whole genome shotgun (WGS) entry which is preliminary data.</text>
</comment>
<proteinExistence type="predicted"/>
<dbReference type="CDD" id="cd04301">
    <property type="entry name" value="NAT_SF"/>
    <property type="match status" value="2"/>
</dbReference>
<organism evidence="4 5">
    <name type="scientific">Streptomyces chumphonensis</name>
    <dbReference type="NCBI Taxonomy" id="1214925"/>
    <lineage>
        <taxon>Bacteria</taxon>
        <taxon>Bacillati</taxon>
        <taxon>Actinomycetota</taxon>
        <taxon>Actinomycetes</taxon>
        <taxon>Kitasatosporales</taxon>
        <taxon>Streptomycetaceae</taxon>
        <taxon>Streptomyces</taxon>
    </lineage>
</organism>
<dbReference type="Gene3D" id="3.40.630.30">
    <property type="match status" value="2"/>
</dbReference>
<dbReference type="EMBL" id="JACXYU010000003">
    <property type="protein sequence ID" value="MBD3931639.1"/>
    <property type="molecule type" value="Genomic_DNA"/>
</dbReference>
<dbReference type="RefSeq" id="WP_191208939.1">
    <property type="nucleotide sequence ID" value="NZ_BAABKL010000018.1"/>
</dbReference>
<keyword evidence="5" id="KW-1185">Reference proteome</keyword>
<keyword evidence="1" id="KW-0808">Transferase</keyword>
<dbReference type="PROSITE" id="PS51186">
    <property type="entry name" value="GNAT"/>
    <property type="match status" value="2"/>
</dbReference>
<dbReference type="GO" id="GO:0016747">
    <property type="term" value="F:acyltransferase activity, transferring groups other than amino-acyl groups"/>
    <property type="evidence" value="ECO:0007669"/>
    <property type="project" value="InterPro"/>
</dbReference>
<dbReference type="Pfam" id="PF00583">
    <property type="entry name" value="Acetyltransf_1"/>
    <property type="match status" value="2"/>
</dbReference>
<accession>A0A927EZS3</accession>
<protein>
    <submittedName>
        <fullName evidence="4">GNAT family N-acetyltransferase</fullName>
    </submittedName>
</protein>
<name>A0A927EZS3_9ACTN</name>